<dbReference type="EMBL" id="MK373772">
    <property type="protein sequence ID" value="QBQ76663.1"/>
    <property type="molecule type" value="Genomic_DNA"/>
</dbReference>
<sequence length="104" mass="11643">MTILLIDGPRVGDRVANLPKGYHCCFHLDNHPDIASFNREYDRHKFIVDLIDGVEMMTDTNTAINVVNQARHGNLTVLAKHVVDLIVATNEAIIDAQEASRHVK</sequence>
<reference evidence="1 2" key="1">
    <citation type="submission" date="2019-01" db="EMBL/GenBank/DDBJ databases">
        <title>Still something new to discover - new insights into E. coli phage diversity and taxonomy.</title>
        <authorList>
            <person name="Korf I.H.E."/>
            <person name="Adriaennsens E."/>
            <person name="Dreiseikelmann B."/>
            <person name="Kropinski A."/>
            <person name="Nimtz M."/>
            <person name="Meier-Kolthoff J.P."/>
            <person name="Rohde M."/>
            <person name="van Raaij M."/>
            <person name="Wittmann J."/>
        </authorList>
    </citation>
    <scope>NUCLEOTIDE SEQUENCE [LARGE SCALE GENOMIC DNA]</scope>
</reference>
<evidence type="ECO:0000313" key="2">
    <source>
        <dbReference type="Proteomes" id="UP000307461"/>
    </source>
</evidence>
<organism evidence="1 2">
    <name type="scientific">Escherichia phage PTXU04</name>
    <dbReference type="NCBI Taxonomy" id="2508206"/>
    <lineage>
        <taxon>Viruses</taxon>
        <taxon>Duplodnaviria</taxon>
        <taxon>Heunggongvirae</taxon>
        <taxon>Uroviricota</taxon>
        <taxon>Caudoviricetes</taxon>
        <taxon>Xuquatrovirus</taxon>
        <taxon>Xuquatrovirus PTXU04</taxon>
    </lineage>
</organism>
<accession>A0A482MTQ6</accession>
<evidence type="ECO:0000313" key="1">
    <source>
        <dbReference type="EMBL" id="QBQ76663.1"/>
    </source>
</evidence>
<gene>
    <name evidence="1" type="ORF">PTXU04_00049</name>
</gene>
<keyword evidence="2" id="KW-1185">Reference proteome</keyword>
<protein>
    <submittedName>
        <fullName evidence="1">Uncharacterized protein</fullName>
    </submittedName>
</protein>
<dbReference type="Proteomes" id="UP000307461">
    <property type="component" value="Segment"/>
</dbReference>
<proteinExistence type="predicted"/>
<name>A0A482MTQ6_9CAUD</name>